<organism evidence="3 4">
    <name type="scientific">Gnathostoma spinigerum</name>
    <dbReference type="NCBI Taxonomy" id="75299"/>
    <lineage>
        <taxon>Eukaryota</taxon>
        <taxon>Metazoa</taxon>
        <taxon>Ecdysozoa</taxon>
        <taxon>Nematoda</taxon>
        <taxon>Chromadorea</taxon>
        <taxon>Rhabditida</taxon>
        <taxon>Spirurina</taxon>
        <taxon>Gnathostomatomorpha</taxon>
        <taxon>Gnathostomatoidea</taxon>
        <taxon>Gnathostomatidae</taxon>
        <taxon>Gnathostoma</taxon>
    </lineage>
</organism>
<feature type="chain" id="PRO_5044797441" evidence="2">
    <location>
        <begin position="26"/>
        <end position="84"/>
    </location>
</feature>
<feature type="signal peptide" evidence="2">
    <location>
        <begin position="1"/>
        <end position="25"/>
    </location>
</feature>
<dbReference type="EMBL" id="JBGFUD010004015">
    <property type="protein sequence ID" value="MFH4979277.1"/>
    <property type="molecule type" value="Genomic_DNA"/>
</dbReference>
<dbReference type="Proteomes" id="UP001608902">
    <property type="component" value="Unassembled WGS sequence"/>
</dbReference>
<comment type="caution">
    <text evidence="3">The sequence shown here is derived from an EMBL/GenBank/DDBJ whole genome shotgun (WGS) entry which is preliminary data.</text>
</comment>
<sequence length="84" mass="8742">MFPPSIFNRFVLFAVLFSLLTVSSSKLLEVSAASTNSMEGSGEGSGHDDGKQSSSLIGEDDGDITAASGESPQIFTEPLSLKEA</sequence>
<keyword evidence="4" id="KW-1185">Reference proteome</keyword>
<accession>A0ABD6ERG8</accession>
<reference evidence="3 4" key="1">
    <citation type="submission" date="2024-08" db="EMBL/GenBank/DDBJ databases">
        <title>Gnathostoma spinigerum genome.</title>
        <authorList>
            <person name="Gonzalez-Bertolin B."/>
            <person name="Monzon S."/>
            <person name="Zaballos A."/>
            <person name="Jimenez P."/>
            <person name="Dekumyoy P."/>
            <person name="Varona S."/>
            <person name="Cuesta I."/>
            <person name="Sumanam S."/>
            <person name="Adisakwattana P."/>
            <person name="Gasser R.B."/>
            <person name="Hernandez-Gonzalez A."/>
            <person name="Young N.D."/>
            <person name="Perteguer M.J."/>
        </authorList>
    </citation>
    <scope>NUCLEOTIDE SEQUENCE [LARGE SCALE GENOMIC DNA]</scope>
    <source>
        <strain evidence="3">AL3</strain>
        <tissue evidence="3">Liver</tissue>
    </source>
</reference>
<name>A0ABD6ERG8_9BILA</name>
<evidence type="ECO:0000313" key="3">
    <source>
        <dbReference type="EMBL" id="MFH4979277.1"/>
    </source>
</evidence>
<protein>
    <submittedName>
        <fullName evidence="3">Uncharacterized protein</fullName>
    </submittedName>
</protein>
<keyword evidence="2" id="KW-0732">Signal</keyword>
<evidence type="ECO:0000313" key="4">
    <source>
        <dbReference type="Proteomes" id="UP001608902"/>
    </source>
</evidence>
<evidence type="ECO:0000256" key="1">
    <source>
        <dbReference type="SAM" id="MobiDB-lite"/>
    </source>
</evidence>
<dbReference type="AlphaFoldDB" id="A0ABD6ERG8"/>
<proteinExistence type="predicted"/>
<gene>
    <name evidence="3" type="ORF">AB6A40_005986</name>
</gene>
<evidence type="ECO:0000256" key="2">
    <source>
        <dbReference type="SAM" id="SignalP"/>
    </source>
</evidence>
<feature type="region of interest" description="Disordered" evidence="1">
    <location>
        <begin position="33"/>
        <end position="84"/>
    </location>
</feature>